<name>A0ACC2GSA9_DALPE</name>
<organism evidence="1 2">
    <name type="scientific">Dallia pectoralis</name>
    <name type="common">Alaska blackfish</name>
    <dbReference type="NCBI Taxonomy" id="75939"/>
    <lineage>
        <taxon>Eukaryota</taxon>
        <taxon>Metazoa</taxon>
        <taxon>Chordata</taxon>
        <taxon>Craniata</taxon>
        <taxon>Vertebrata</taxon>
        <taxon>Euteleostomi</taxon>
        <taxon>Actinopterygii</taxon>
        <taxon>Neopterygii</taxon>
        <taxon>Teleostei</taxon>
        <taxon>Protacanthopterygii</taxon>
        <taxon>Esociformes</taxon>
        <taxon>Umbridae</taxon>
        <taxon>Dallia</taxon>
    </lineage>
</organism>
<reference evidence="1" key="1">
    <citation type="submission" date="2021-05" db="EMBL/GenBank/DDBJ databases">
        <authorList>
            <person name="Pan Q."/>
            <person name="Jouanno E."/>
            <person name="Zahm M."/>
            <person name="Klopp C."/>
            <person name="Cabau C."/>
            <person name="Louis A."/>
            <person name="Berthelot C."/>
            <person name="Parey E."/>
            <person name="Roest Crollius H."/>
            <person name="Montfort J."/>
            <person name="Robinson-Rechavi M."/>
            <person name="Bouchez O."/>
            <person name="Lampietro C."/>
            <person name="Lopez Roques C."/>
            <person name="Donnadieu C."/>
            <person name="Postlethwait J."/>
            <person name="Bobe J."/>
            <person name="Dillon D."/>
            <person name="Chandos A."/>
            <person name="von Hippel F."/>
            <person name="Guiguen Y."/>
        </authorList>
    </citation>
    <scope>NUCLEOTIDE SEQUENCE</scope>
    <source>
        <strain evidence="1">YG-Jan2019</strain>
    </source>
</reference>
<sequence length="282" mass="31372">MESTGLEELQLEVIRALCLLPRESLVELCDYLIIAGAEFEHVTKKGRTALITLISNHIQREELEELEDKGMADLLYLQDKISELQIAGKAGTSKQVGEQQDGEEEKIQEGIEALQLQLASAWKQRENNKPDTKGIKSITHTRQSPQNVVHSPALHPWHKDFKIAGQIGSPCNSPSTCLDSYRQQGAMVHQDCNSQVSRCRIRPRGTGLLEAPDIEEELLSISKGLPHSPASPYQIVVKGENVLVVNRVELKIIARTVIGVAVASTFWLVVEQEDRDSLEVSR</sequence>
<evidence type="ECO:0000313" key="1">
    <source>
        <dbReference type="EMBL" id="KAJ8006629.1"/>
    </source>
</evidence>
<protein>
    <submittedName>
        <fullName evidence="1">Uncharacterized protein</fullName>
    </submittedName>
</protein>
<gene>
    <name evidence="1" type="ORF">DPEC_G00109220</name>
</gene>
<dbReference type="EMBL" id="CM055736">
    <property type="protein sequence ID" value="KAJ8006629.1"/>
    <property type="molecule type" value="Genomic_DNA"/>
</dbReference>
<accession>A0ACC2GSA9</accession>
<comment type="caution">
    <text evidence="1">The sequence shown here is derived from an EMBL/GenBank/DDBJ whole genome shotgun (WGS) entry which is preliminary data.</text>
</comment>
<keyword evidence="2" id="KW-1185">Reference proteome</keyword>
<evidence type="ECO:0000313" key="2">
    <source>
        <dbReference type="Proteomes" id="UP001157502"/>
    </source>
</evidence>
<proteinExistence type="predicted"/>
<dbReference type="Proteomes" id="UP001157502">
    <property type="component" value="Chromosome 9"/>
</dbReference>